<evidence type="ECO:0000256" key="1">
    <source>
        <dbReference type="SAM" id="SignalP"/>
    </source>
</evidence>
<dbReference type="InterPro" id="IPR009898">
    <property type="entry name" value="DUF1440"/>
</dbReference>
<evidence type="ECO:0000313" key="2">
    <source>
        <dbReference type="EMBL" id="GAA0676359.1"/>
    </source>
</evidence>
<dbReference type="RefSeq" id="WP_249055038.1">
    <property type="nucleotide sequence ID" value="NZ_BAAAES010000012.1"/>
</dbReference>
<feature type="chain" id="PRO_5046884164" description="DUF1440 domain-containing protein" evidence="1">
    <location>
        <begin position="30"/>
        <end position="158"/>
    </location>
</feature>
<dbReference type="Pfam" id="PF07274">
    <property type="entry name" value="DUF1440"/>
    <property type="match status" value="1"/>
</dbReference>
<proteinExistence type="predicted"/>
<comment type="caution">
    <text evidence="2">The sequence shown here is derived from an EMBL/GenBank/DDBJ whole genome shotgun (WGS) entry which is preliminary data.</text>
</comment>
<feature type="signal peptide" evidence="1">
    <location>
        <begin position="1"/>
        <end position="29"/>
    </location>
</feature>
<dbReference type="Proteomes" id="UP001500238">
    <property type="component" value="Unassembled WGS sequence"/>
</dbReference>
<sequence length="158" mass="15804">MTSIARTLAAGIAGGLVASLAMNLFQGMAAPAFGQGGSNDDPATVKAADSAKQLVIGDAVTQKHRETAGSVVHYVTGAALGAGYALAARRWPQTTTGFGIAYGLGVATLLDDAVVPAFGWGPAPTDTPPATHAYGLASHAVFGLALEATRRGLDAVLD</sequence>
<name>A0ABN1HZY3_9SPHN</name>
<reference evidence="2 3" key="1">
    <citation type="journal article" date="2019" name="Int. J. Syst. Evol. Microbiol.">
        <title>The Global Catalogue of Microorganisms (GCM) 10K type strain sequencing project: providing services to taxonomists for standard genome sequencing and annotation.</title>
        <authorList>
            <consortium name="The Broad Institute Genomics Platform"/>
            <consortium name="The Broad Institute Genome Sequencing Center for Infectious Disease"/>
            <person name="Wu L."/>
            <person name="Ma J."/>
        </authorList>
    </citation>
    <scope>NUCLEOTIDE SEQUENCE [LARGE SCALE GENOMIC DNA]</scope>
    <source>
        <strain evidence="2 3">JCM 14603</strain>
    </source>
</reference>
<protein>
    <recommendedName>
        <fullName evidence="4">DUF1440 domain-containing protein</fullName>
    </recommendedName>
</protein>
<evidence type="ECO:0000313" key="3">
    <source>
        <dbReference type="Proteomes" id="UP001500238"/>
    </source>
</evidence>
<organism evidence="2 3">
    <name type="scientific">Sphingomonas insulae</name>
    <dbReference type="NCBI Taxonomy" id="424800"/>
    <lineage>
        <taxon>Bacteria</taxon>
        <taxon>Pseudomonadati</taxon>
        <taxon>Pseudomonadota</taxon>
        <taxon>Alphaproteobacteria</taxon>
        <taxon>Sphingomonadales</taxon>
        <taxon>Sphingomonadaceae</taxon>
        <taxon>Sphingomonas</taxon>
    </lineage>
</organism>
<dbReference type="EMBL" id="BAAAES010000012">
    <property type="protein sequence ID" value="GAA0676359.1"/>
    <property type="molecule type" value="Genomic_DNA"/>
</dbReference>
<keyword evidence="3" id="KW-1185">Reference proteome</keyword>
<gene>
    <name evidence="2" type="ORF">GCM10009102_31000</name>
</gene>
<keyword evidence="1" id="KW-0732">Signal</keyword>
<accession>A0ABN1HZY3</accession>
<evidence type="ECO:0008006" key="4">
    <source>
        <dbReference type="Google" id="ProtNLM"/>
    </source>
</evidence>